<proteinExistence type="inferred from homology"/>
<reference evidence="3" key="1">
    <citation type="submission" date="2023-03" db="EMBL/GenBank/DDBJ databases">
        <title>Chromosome-scale reference genome and RAD-based genetic map of yellow starthistle (Centaurea solstitialis) reveal putative structural variation and QTLs associated with invader traits.</title>
        <authorList>
            <person name="Reatini B."/>
            <person name="Cang F.A."/>
            <person name="Jiang Q."/>
            <person name="Mckibben M.T.W."/>
            <person name="Barker M.S."/>
            <person name="Rieseberg L.H."/>
            <person name="Dlugosch K.M."/>
        </authorList>
    </citation>
    <scope>NUCLEOTIDE SEQUENCE</scope>
    <source>
        <strain evidence="3">CAN-66</strain>
        <tissue evidence="3">Leaf</tissue>
    </source>
</reference>
<evidence type="ECO:0000256" key="1">
    <source>
        <dbReference type="ARBA" id="ARBA00005437"/>
    </source>
</evidence>
<dbReference type="Gene3D" id="2.40.160.200">
    <property type="entry name" value="LURP1-related"/>
    <property type="match status" value="2"/>
</dbReference>
<dbReference type="Proteomes" id="UP001172457">
    <property type="component" value="Chromosome 7"/>
</dbReference>
<feature type="chain" id="PRO_5041216797" evidence="2">
    <location>
        <begin position="24"/>
        <end position="164"/>
    </location>
</feature>
<dbReference type="Pfam" id="PF04525">
    <property type="entry name" value="LOR"/>
    <property type="match status" value="1"/>
</dbReference>
<gene>
    <name evidence="3" type="ORF">OSB04_029290</name>
</gene>
<evidence type="ECO:0000313" key="4">
    <source>
        <dbReference type="Proteomes" id="UP001172457"/>
    </source>
</evidence>
<dbReference type="InterPro" id="IPR007612">
    <property type="entry name" value="LOR"/>
</dbReference>
<accession>A0AA38SIZ5</accession>
<protein>
    <submittedName>
        <fullName evidence="3">Uncharacterized protein</fullName>
    </submittedName>
</protein>
<dbReference type="InterPro" id="IPR038595">
    <property type="entry name" value="LOR_sf"/>
</dbReference>
<feature type="non-terminal residue" evidence="3">
    <location>
        <position position="1"/>
    </location>
</feature>
<evidence type="ECO:0000313" key="3">
    <source>
        <dbReference type="EMBL" id="KAJ9542784.1"/>
    </source>
</evidence>
<keyword evidence="4" id="KW-1185">Reference proteome</keyword>
<organism evidence="3 4">
    <name type="scientific">Centaurea solstitialis</name>
    <name type="common">yellow star-thistle</name>
    <dbReference type="NCBI Taxonomy" id="347529"/>
    <lineage>
        <taxon>Eukaryota</taxon>
        <taxon>Viridiplantae</taxon>
        <taxon>Streptophyta</taxon>
        <taxon>Embryophyta</taxon>
        <taxon>Tracheophyta</taxon>
        <taxon>Spermatophyta</taxon>
        <taxon>Magnoliopsida</taxon>
        <taxon>eudicotyledons</taxon>
        <taxon>Gunneridae</taxon>
        <taxon>Pentapetalae</taxon>
        <taxon>asterids</taxon>
        <taxon>campanulids</taxon>
        <taxon>Asterales</taxon>
        <taxon>Asteraceae</taxon>
        <taxon>Carduoideae</taxon>
        <taxon>Cardueae</taxon>
        <taxon>Centaureinae</taxon>
        <taxon>Centaurea</taxon>
    </lineage>
</organism>
<dbReference type="PANTHER" id="PTHR31087">
    <property type="match status" value="1"/>
</dbReference>
<dbReference type="SUPFAM" id="SSF54518">
    <property type="entry name" value="Tubby C-terminal domain-like"/>
    <property type="match status" value="1"/>
</dbReference>
<name>A0AA38SIZ5_9ASTR</name>
<feature type="signal peptide" evidence="2">
    <location>
        <begin position="1"/>
        <end position="23"/>
    </location>
</feature>
<dbReference type="PANTHER" id="PTHR31087:SF122">
    <property type="entry name" value="TUBBY-LIKE PROTEIN"/>
    <property type="match status" value="1"/>
</dbReference>
<keyword evidence="2" id="KW-0732">Signal</keyword>
<dbReference type="InterPro" id="IPR025659">
    <property type="entry name" value="Tubby-like_C"/>
</dbReference>
<comment type="similarity">
    <text evidence="1">Belongs to the LOR family.</text>
</comment>
<evidence type="ECO:0000256" key="2">
    <source>
        <dbReference type="SAM" id="SignalP"/>
    </source>
</evidence>
<comment type="caution">
    <text evidence="3">The sequence shown here is derived from an EMBL/GenBank/DDBJ whole genome shotgun (WGS) entry which is preliminary data.</text>
</comment>
<sequence>MQAFLLKLTFTSNNLFVCVVAMAQPSPSTPVVVLGPKFLVPYEFNILVHASSSSSSFSDGNLVITDVNREILLKVEPQNTTIHHQRVLVDLQDRFIVTLREKMQPWDAVSFMVKIQPNVDYAFVVALIAIIDAMKSTERKDKIVDNAMKAGQVLTAIVIGPAGF</sequence>
<dbReference type="EMBL" id="JARYMX010000007">
    <property type="protein sequence ID" value="KAJ9542784.1"/>
    <property type="molecule type" value="Genomic_DNA"/>
</dbReference>
<dbReference type="AlphaFoldDB" id="A0AA38SIZ5"/>